<dbReference type="PANTHER" id="PTHR34057:SF1">
    <property type="entry name" value="ELONGATION FACTOR"/>
    <property type="match status" value="1"/>
</dbReference>
<feature type="compositionally biased region" description="Polar residues" evidence="1">
    <location>
        <begin position="420"/>
        <end position="438"/>
    </location>
</feature>
<protein>
    <submittedName>
        <fullName evidence="2">Uncharacterized protein</fullName>
    </submittedName>
</protein>
<organism evidence="2 3">
    <name type="scientific">Perilla frutescens var. hirtella</name>
    <name type="common">Perilla citriodora</name>
    <name type="synonym">Perilla setoyensis</name>
    <dbReference type="NCBI Taxonomy" id="608512"/>
    <lineage>
        <taxon>Eukaryota</taxon>
        <taxon>Viridiplantae</taxon>
        <taxon>Streptophyta</taxon>
        <taxon>Embryophyta</taxon>
        <taxon>Tracheophyta</taxon>
        <taxon>Spermatophyta</taxon>
        <taxon>Magnoliopsida</taxon>
        <taxon>eudicotyledons</taxon>
        <taxon>Gunneridae</taxon>
        <taxon>Pentapetalae</taxon>
        <taxon>asterids</taxon>
        <taxon>lamiids</taxon>
        <taxon>Lamiales</taxon>
        <taxon>Lamiaceae</taxon>
        <taxon>Nepetoideae</taxon>
        <taxon>Elsholtzieae</taxon>
        <taxon>Perilla</taxon>
    </lineage>
</organism>
<gene>
    <name evidence="2" type="ORF">C2S53_007292</name>
</gene>
<comment type="caution">
    <text evidence="2">The sequence shown here is derived from an EMBL/GenBank/DDBJ whole genome shotgun (WGS) entry which is preliminary data.</text>
</comment>
<name>A0AAD4JJC0_PERFH</name>
<reference evidence="2 3" key="1">
    <citation type="journal article" date="2021" name="Nat. Commun.">
        <title>Incipient diploidization of the medicinal plant Perilla within 10,000 years.</title>
        <authorList>
            <person name="Zhang Y."/>
            <person name="Shen Q."/>
            <person name="Leng L."/>
            <person name="Zhang D."/>
            <person name="Chen S."/>
            <person name="Shi Y."/>
            <person name="Ning Z."/>
            <person name="Chen S."/>
        </authorList>
    </citation>
    <scope>NUCLEOTIDE SEQUENCE [LARGE SCALE GENOMIC DNA]</scope>
    <source>
        <strain evidence="3">cv. PC099</strain>
    </source>
</reference>
<dbReference type="Proteomes" id="UP001190926">
    <property type="component" value="Unassembled WGS sequence"/>
</dbReference>
<feature type="compositionally biased region" description="Polar residues" evidence="1">
    <location>
        <begin position="39"/>
        <end position="56"/>
    </location>
</feature>
<evidence type="ECO:0000313" key="2">
    <source>
        <dbReference type="EMBL" id="KAH6834920.1"/>
    </source>
</evidence>
<evidence type="ECO:0000256" key="1">
    <source>
        <dbReference type="SAM" id="MobiDB-lite"/>
    </source>
</evidence>
<dbReference type="PANTHER" id="PTHR34057">
    <property type="entry name" value="ELONGATION FACTOR"/>
    <property type="match status" value="1"/>
</dbReference>
<proteinExistence type="predicted"/>
<evidence type="ECO:0000313" key="3">
    <source>
        <dbReference type="Proteomes" id="UP001190926"/>
    </source>
</evidence>
<dbReference type="AlphaFoldDB" id="A0AAD4JJC0"/>
<dbReference type="CDD" id="cd11650">
    <property type="entry name" value="AT4G37440_like"/>
    <property type="match status" value="1"/>
</dbReference>
<dbReference type="InterPro" id="IPR038745">
    <property type="entry name" value="AT4G37440-like"/>
</dbReference>
<dbReference type="EMBL" id="SDAM02000043">
    <property type="protein sequence ID" value="KAH6834920.1"/>
    <property type="molecule type" value="Genomic_DNA"/>
</dbReference>
<sequence>MLAEGLESLKSAEDFTVDILEFSRSRDLRVEAKEDPDATENSSSFADTISGNENTSSLSDAEVESQFIPDIDLAPAFDGFGSVFPVRKKKLTGHWRNFIHPLMWRCKWAELRIKELDSQASKYAREVSVIDRRKHVSVDKRTVEQSGSKLLPFPLQSHRKRPMKRRKRKRVENTTDIASYMSNHILLSERENKRPDLDGIPTWENLGNSDKHMAAHDEFDIQDDYAFPEENDNFLEHILRKIDLVHTRVHKLRAQLDVVMIKNASRFSSSENLSQLVGGDVQTSSIRSPTFSACNGDTVSVGGLYMPSQYIEDYDIGDFVLPDSAVSSFGEPIPIPDIIESTVGLLSSIDVTQHQAQIGDSSEKIVDNILIQNEAAEVEGAAFKYSHNQSADKVQDAEHSGDEYSNKATVLASEPDMVAKTTTPPQQATLKSCLTSQIHFPKNKRKRGERKAGSGNWSRQRPGEPDS</sequence>
<accession>A0AAD4JJC0</accession>
<feature type="region of interest" description="Disordered" evidence="1">
    <location>
        <begin position="31"/>
        <end position="56"/>
    </location>
</feature>
<feature type="region of interest" description="Disordered" evidence="1">
    <location>
        <begin position="415"/>
        <end position="467"/>
    </location>
</feature>
<keyword evidence="3" id="KW-1185">Reference proteome</keyword>